<dbReference type="Gene3D" id="3.40.462.20">
    <property type="match status" value="1"/>
</dbReference>
<evidence type="ECO:0000256" key="3">
    <source>
        <dbReference type="ARBA" id="ARBA00022630"/>
    </source>
</evidence>
<dbReference type="PANTHER" id="PTHR42973:SF9">
    <property type="entry name" value="FAD-BINDING PCMH-TYPE DOMAIN-CONTAINING PROTEIN-RELATED"/>
    <property type="match status" value="1"/>
</dbReference>
<comment type="caution">
    <text evidence="8">The sequence shown here is derived from an EMBL/GenBank/DDBJ whole genome shotgun (WGS) entry which is preliminary data.</text>
</comment>
<accession>A0AAN9YRT8</accession>
<dbReference type="SUPFAM" id="SSF56176">
    <property type="entry name" value="FAD-binding/transporter-associated domain-like"/>
    <property type="match status" value="1"/>
</dbReference>
<evidence type="ECO:0000256" key="1">
    <source>
        <dbReference type="ARBA" id="ARBA00001974"/>
    </source>
</evidence>
<dbReference type="SUPFAM" id="SSF55103">
    <property type="entry name" value="FAD-linked oxidases, C-terminal domain"/>
    <property type="match status" value="1"/>
</dbReference>
<evidence type="ECO:0000256" key="5">
    <source>
        <dbReference type="ARBA" id="ARBA00023002"/>
    </source>
</evidence>
<dbReference type="GO" id="GO:0016491">
    <property type="term" value="F:oxidoreductase activity"/>
    <property type="evidence" value="ECO:0007669"/>
    <property type="project" value="UniProtKB-KW"/>
</dbReference>
<dbReference type="PANTHER" id="PTHR42973">
    <property type="entry name" value="BINDING OXIDOREDUCTASE, PUTATIVE (AFU_ORTHOLOGUE AFUA_1G17690)-RELATED"/>
    <property type="match status" value="1"/>
</dbReference>
<dbReference type="AlphaFoldDB" id="A0AAN9YRT8"/>
<feature type="domain" description="Berberine/berberine-like" evidence="7">
    <location>
        <begin position="382"/>
        <end position="422"/>
    </location>
</feature>
<keyword evidence="3" id="KW-0285">Flavoprotein</keyword>
<organism evidence="8 9">
    <name type="scientific">Diatrype stigma</name>
    <dbReference type="NCBI Taxonomy" id="117547"/>
    <lineage>
        <taxon>Eukaryota</taxon>
        <taxon>Fungi</taxon>
        <taxon>Dikarya</taxon>
        <taxon>Ascomycota</taxon>
        <taxon>Pezizomycotina</taxon>
        <taxon>Sordariomycetes</taxon>
        <taxon>Xylariomycetidae</taxon>
        <taxon>Xylariales</taxon>
        <taxon>Diatrypaceae</taxon>
        <taxon>Diatrype</taxon>
    </lineage>
</organism>
<evidence type="ECO:0000259" key="7">
    <source>
        <dbReference type="Pfam" id="PF08031"/>
    </source>
</evidence>
<protein>
    <recommendedName>
        <fullName evidence="10">FAD-binding PCMH-type domain-containing protein</fullName>
    </recommendedName>
</protein>
<sequence length="427" mass="47448">MDQPDDALVSLERAKLQYSLGSCRGRRHLDRALSGGHGTSMQLGEVHDAVAINMENFNHVTVNPDQTVSVGGGSRFRDIYPVVHAAGRELRAVLGGGHGRLQGKHGLSADALLKVRMILWDGSVIEASATENADLFWGMRGAGHNFGIVTELTFRSWPQENDGLHYNAAMEFTTESLEGLLTIVNDIIPDQDPALAIDMFFHHNLDTLEPLITLNVVYAGPRETGERFTNLFATNNSTTNPINRTFLNETVVPWDVLPHVVANGMIDDACIDGPSTNIYGSSEAYFDIANTRRLFDDYVDFVQQNPLAAVTLVFNEIFGQTAVQAQPAEDTSVGNRAYMNVLTLAQAVYTDESVAAVGDAWARNWRDSQFDPEHSGYVRPAVYLNYAHGDEAPEAFYGYEPWRLERLRDLKQKYDPRGFFNSYHPFS</sequence>
<evidence type="ECO:0000259" key="6">
    <source>
        <dbReference type="Pfam" id="PF01565"/>
    </source>
</evidence>
<keyword evidence="5" id="KW-0560">Oxidoreductase</keyword>
<dbReference type="Gene3D" id="3.30.465.10">
    <property type="match status" value="1"/>
</dbReference>
<gene>
    <name evidence="8" type="ORF">SLS62_006305</name>
</gene>
<proteinExistence type="inferred from homology"/>
<comment type="similarity">
    <text evidence="2">Belongs to the oxygen-dependent FAD-linked oxidoreductase family.</text>
</comment>
<keyword evidence="9" id="KW-1185">Reference proteome</keyword>
<reference evidence="8 9" key="1">
    <citation type="submission" date="2024-02" db="EMBL/GenBank/DDBJ databases">
        <title>De novo assembly and annotation of 12 fungi associated with fruit tree decline syndrome in Ontario, Canada.</title>
        <authorList>
            <person name="Sulman M."/>
            <person name="Ellouze W."/>
            <person name="Ilyukhin E."/>
        </authorList>
    </citation>
    <scope>NUCLEOTIDE SEQUENCE [LARGE SCALE GENOMIC DNA]</scope>
    <source>
        <strain evidence="8 9">M11/M66-122</strain>
    </source>
</reference>
<dbReference type="InterPro" id="IPR012951">
    <property type="entry name" value="BBE"/>
</dbReference>
<feature type="domain" description="FAD linked oxidase N-terminal" evidence="6">
    <location>
        <begin position="22"/>
        <end position="127"/>
    </location>
</feature>
<dbReference type="Pfam" id="PF01565">
    <property type="entry name" value="FAD_binding_4"/>
    <property type="match status" value="1"/>
</dbReference>
<dbReference type="EMBL" id="JAKJXP020000045">
    <property type="protein sequence ID" value="KAK7751819.1"/>
    <property type="molecule type" value="Genomic_DNA"/>
</dbReference>
<dbReference type="Pfam" id="PF08031">
    <property type="entry name" value="BBE"/>
    <property type="match status" value="1"/>
</dbReference>
<evidence type="ECO:0000313" key="9">
    <source>
        <dbReference type="Proteomes" id="UP001320420"/>
    </source>
</evidence>
<dbReference type="GO" id="GO:0050660">
    <property type="term" value="F:flavin adenine dinucleotide binding"/>
    <property type="evidence" value="ECO:0007669"/>
    <property type="project" value="InterPro"/>
</dbReference>
<dbReference type="InterPro" id="IPR016164">
    <property type="entry name" value="FAD-linked_Oxase-like_C"/>
</dbReference>
<dbReference type="InterPro" id="IPR006094">
    <property type="entry name" value="Oxid_FAD_bind_N"/>
</dbReference>
<evidence type="ECO:0000256" key="2">
    <source>
        <dbReference type="ARBA" id="ARBA00005466"/>
    </source>
</evidence>
<dbReference type="InterPro" id="IPR036318">
    <property type="entry name" value="FAD-bd_PCMH-like_sf"/>
</dbReference>
<evidence type="ECO:0000256" key="4">
    <source>
        <dbReference type="ARBA" id="ARBA00022827"/>
    </source>
</evidence>
<name>A0AAN9YRT8_9PEZI</name>
<dbReference type="Proteomes" id="UP001320420">
    <property type="component" value="Unassembled WGS sequence"/>
</dbReference>
<evidence type="ECO:0008006" key="10">
    <source>
        <dbReference type="Google" id="ProtNLM"/>
    </source>
</evidence>
<evidence type="ECO:0000313" key="8">
    <source>
        <dbReference type="EMBL" id="KAK7751819.1"/>
    </source>
</evidence>
<comment type="cofactor">
    <cofactor evidence="1">
        <name>FAD</name>
        <dbReference type="ChEBI" id="CHEBI:57692"/>
    </cofactor>
</comment>
<dbReference type="InterPro" id="IPR016169">
    <property type="entry name" value="FAD-bd_PCMH_sub2"/>
</dbReference>
<dbReference type="InterPro" id="IPR050416">
    <property type="entry name" value="FAD-linked_Oxidoreductase"/>
</dbReference>
<keyword evidence="4" id="KW-0274">FAD</keyword>